<evidence type="ECO:0000313" key="3">
    <source>
        <dbReference type="Proteomes" id="UP001224325"/>
    </source>
</evidence>
<name>A0AAU7EEH5_9FLAO</name>
<reference evidence="2" key="1">
    <citation type="submission" date="2024-04" db="EMBL/GenBank/DDBJ databases">
        <title>Mariniflexile litorale, isolated from the shallow sediments of the Sea of Japan.</title>
        <authorList>
            <person name="Romanenko L."/>
            <person name="Isaeva M."/>
        </authorList>
    </citation>
    <scope>NUCLEOTIDE SEQUENCE [LARGE SCALE GENOMIC DNA]</scope>
    <source>
        <strain evidence="2">KMM 9835</strain>
    </source>
</reference>
<feature type="domain" description="Glycosyl transferase family 1" evidence="1">
    <location>
        <begin position="196"/>
        <end position="343"/>
    </location>
</feature>
<dbReference type="RefSeq" id="WP_308992647.1">
    <property type="nucleotide sequence ID" value="NZ_CP155618.1"/>
</dbReference>
<evidence type="ECO:0000313" key="2">
    <source>
        <dbReference type="EMBL" id="XBL13251.1"/>
    </source>
</evidence>
<dbReference type="InterPro" id="IPR001296">
    <property type="entry name" value="Glyco_trans_1"/>
</dbReference>
<dbReference type="GO" id="GO:0016757">
    <property type="term" value="F:glycosyltransferase activity"/>
    <property type="evidence" value="ECO:0007669"/>
    <property type="project" value="UniProtKB-KW"/>
</dbReference>
<protein>
    <submittedName>
        <fullName evidence="2">Glycosyltransferase family 4 protein</fullName>
        <ecNumber evidence="2">2.4.-.-</ecNumber>
    </submittedName>
</protein>
<accession>A0AAU7EEH5</accession>
<keyword evidence="3" id="KW-1185">Reference proteome</keyword>
<proteinExistence type="predicted"/>
<evidence type="ECO:0000259" key="1">
    <source>
        <dbReference type="Pfam" id="PF00534"/>
    </source>
</evidence>
<dbReference type="PANTHER" id="PTHR12526:SF630">
    <property type="entry name" value="GLYCOSYLTRANSFERASE"/>
    <property type="match status" value="1"/>
</dbReference>
<dbReference type="EMBL" id="CP155618">
    <property type="protein sequence ID" value="XBL13251.1"/>
    <property type="molecule type" value="Genomic_DNA"/>
</dbReference>
<dbReference type="EC" id="2.4.-.-" evidence="2"/>
<dbReference type="CDD" id="cd03801">
    <property type="entry name" value="GT4_PimA-like"/>
    <property type="match status" value="1"/>
</dbReference>
<dbReference type="Proteomes" id="UP001224325">
    <property type="component" value="Chromosome"/>
</dbReference>
<gene>
    <name evidence="2" type="ORF">QLS71_013075</name>
</gene>
<organism evidence="2 3">
    <name type="scientific">Mariniflexile litorale</name>
    <dbReference type="NCBI Taxonomy" id="3045158"/>
    <lineage>
        <taxon>Bacteria</taxon>
        <taxon>Pseudomonadati</taxon>
        <taxon>Bacteroidota</taxon>
        <taxon>Flavobacteriia</taxon>
        <taxon>Flavobacteriales</taxon>
        <taxon>Flavobacteriaceae</taxon>
        <taxon>Mariniflexile</taxon>
    </lineage>
</organism>
<dbReference type="PANTHER" id="PTHR12526">
    <property type="entry name" value="GLYCOSYLTRANSFERASE"/>
    <property type="match status" value="1"/>
</dbReference>
<dbReference type="Gene3D" id="3.40.50.2000">
    <property type="entry name" value="Glycogen Phosphorylase B"/>
    <property type="match status" value="2"/>
</dbReference>
<keyword evidence="2" id="KW-0328">Glycosyltransferase</keyword>
<keyword evidence="2" id="KW-0808">Transferase</keyword>
<sequence>MKILMVSIPSLHFFRWTSQLQDAGHEVYWFDITGMSKPVERIGWVIQKTDWKLRWSYPGRVFLKKNFPQIYNRIQKINKRNTEKVFEEYLNKIKPDVVHSFALYLSCSPIIGVMEKYPTQKWIYSSWGSDLYYFQNDSNYLRDIKRVLPRINYLFTDCKRDYGIAQRYGFNGAFFGVFPGGGGFDIERMTNYKIPNNKRKIILIKGFQGRSGRVIPVLNAIKQLQEQLYNFEIVVFGADDEVFAFIADSELQSWENFKVLGKIVREELIQLMGKSRLYIGNSNSDGIPNTLLESICMDVFPIQSNPGGATAEIIKNGVNGFLIENCENVEEIKGTITLFFKNKYLIESAINHNFIHIIPSLGCQYLKHEVLTKYDNI</sequence>
<dbReference type="KEGG" id="mlil:QLS71_013075"/>
<dbReference type="Pfam" id="PF00534">
    <property type="entry name" value="Glycos_transf_1"/>
    <property type="match status" value="1"/>
</dbReference>
<dbReference type="SUPFAM" id="SSF53756">
    <property type="entry name" value="UDP-Glycosyltransferase/glycogen phosphorylase"/>
    <property type="match status" value="1"/>
</dbReference>
<dbReference type="AlphaFoldDB" id="A0AAU7EEH5"/>